<dbReference type="PATRIC" id="fig|1178515.4.peg.1974"/>
<name>A0A172THK1_9BACL</name>
<reference evidence="1 2" key="1">
    <citation type="submission" date="2015-01" db="EMBL/GenBank/DDBJ databases">
        <title>Paenibacillus swuensis/DY6/whole genome sequencing.</title>
        <authorList>
            <person name="Kim M.K."/>
            <person name="Srinivasan S."/>
            <person name="Lee J.-J."/>
        </authorList>
    </citation>
    <scope>NUCLEOTIDE SEQUENCE [LARGE SCALE GENOMIC DNA]</scope>
    <source>
        <strain evidence="1 2">DY6</strain>
    </source>
</reference>
<protein>
    <submittedName>
        <fullName evidence="1">Uncharacterized protein</fullName>
    </submittedName>
</protein>
<gene>
    <name evidence="1" type="ORF">SY83_09860</name>
</gene>
<dbReference type="KEGG" id="pswu:SY83_09860"/>
<evidence type="ECO:0000313" key="2">
    <source>
        <dbReference type="Proteomes" id="UP000076927"/>
    </source>
</evidence>
<dbReference type="Proteomes" id="UP000076927">
    <property type="component" value="Chromosome"/>
</dbReference>
<sequence>MNRTSKSIVKLVLSILFIVIFCMACSSKSLEVGIESYLRWNSKEKVLEIYAVIKNMSERDSSFEASIIIENEKLQQLIGFETETLEFDDRKGKTPFKLSSYTETVFKREYGINEKIKKDILTNSVYIRISTKDETIDKPISYIDFIE</sequence>
<proteinExistence type="predicted"/>
<keyword evidence="2" id="KW-1185">Reference proteome</keyword>
<organism evidence="1 2">
    <name type="scientific">Paenibacillus swuensis</name>
    <dbReference type="NCBI Taxonomy" id="1178515"/>
    <lineage>
        <taxon>Bacteria</taxon>
        <taxon>Bacillati</taxon>
        <taxon>Bacillota</taxon>
        <taxon>Bacilli</taxon>
        <taxon>Bacillales</taxon>
        <taxon>Paenibacillaceae</taxon>
        <taxon>Paenibacillus</taxon>
    </lineage>
</organism>
<dbReference type="AlphaFoldDB" id="A0A172THK1"/>
<dbReference type="EMBL" id="CP011388">
    <property type="protein sequence ID" value="ANE46535.1"/>
    <property type="molecule type" value="Genomic_DNA"/>
</dbReference>
<evidence type="ECO:0000313" key="1">
    <source>
        <dbReference type="EMBL" id="ANE46535.1"/>
    </source>
</evidence>
<accession>A0A172THK1</accession>